<proteinExistence type="predicted"/>
<accession>A0AAD6JP11</accession>
<feature type="compositionally biased region" description="Basic and acidic residues" evidence="1">
    <location>
        <begin position="515"/>
        <end position="524"/>
    </location>
</feature>
<evidence type="ECO:0000313" key="3">
    <source>
        <dbReference type="EMBL" id="KAJ6408318.1"/>
    </source>
</evidence>
<dbReference type="EMBL" id="JAPFFJ010000016">
    <property type="protein sequence ID" value="KAJ6408318.1"/>
    <property type="molecule type" value="Genomic_DNA"/>
</dbReference>
<feature type="region of interest" description="Disordered" evidence="1">
    <location>
        <begin position="323"/>
        <end position="380"/>
    </location>
</feature>
<feature type="compositionally biased region" description="Low complexity" evidence="1">
    <location>
        <begin position="1"/>
        <end position="14"/>
    </location>
</feature>
<feature type="compositionally biased region" description="Basic residues" evidence="1">
    <location>
        <begin position="31"/>
        <end position="40"/>
    </location>
</feature>
<reference evidence="3 4" key="1">
    <citation type="journal article" date="2023" name="Int. J. Mol. Sci.">
        <title>De Novo Assembly and Annotation of 11 Diverse Shrub Willow (Salix) Genomes Reveals Novel Gene Organization in Sex-Linked Regions.</title>
        <authorList>
            <person name="Hyden B."/>
            <person name="Feng K."/>
            <person name="Yates T.B."/>
            <person name="Jawdy S."/>
            <person name="Cereghino C."/>
            <person name="Smart L.B."/>
            <person name="Muchero W."/>
        </authorList>
    </citation>
    <scope>NUCLEOTIDE SEQUENCE [LARGE SCALE GENOMIC DNA]</scope>
    <source>
        <tissue evidence="3">Shoot tip</tissue>
    </source>
</reference>
<feature type="compositionally biased region" description="Polar residues" evidence="1">
    <location>
        <begin position="1044"/>
        <end position="1055"/>
    </location>
</feature>
<dbReference type="SMART" id="SM01054">
    <property type="entry name" value="CaM_binding"/>
    <property type="match status" value="2"/>
</dbReference>
<feature type="region of interest" description="Disordered" evidence="1">
    <location>
        <begin position="474"/>
        <end position="524"/>
    </location>
</feature>
<dbReference type="GO" id="GO:0005516">
    <property type="term" value="F:calmodulin binding"/>
    <property type="evidence" value="ECO:0007669"/>
    <property type="project" value="InterPro"/>
</dbReference>
<feature type="compositionally biased region" description="Polar residues" evidence="1">
    <location>
        <begin position="498"/>
        <end position="514"/>
    </location>
</feature>
<protein>
    <recommendedName>
        <fullName evidence="2">Calmodulin-binding domain-containing protein</fullName>
    </recommendedName>
</protein>
<feature type="compositionally biased region" description="Basic and acidic residues" evidence="1">
    <location>
        <begin position="477"/>
        <end position="488"/>
    </location>
</feature>
<dbReference type="Proteomes" id="UP001162972">
    <property type="component" value="Chromosome 6"/>
</dbReference>
<feature type="compositionally biased region" description="Polar residues" evidence="1">
    <location>
        <begin position="72"/>
        <end position="88"/>
    </location>
</feature>
<dbReference type="PANTHER" id="PTHR33923">
    <property type="entry name" value="CALMODULIN-BINDING PROTEIN-RELATED"/>
    <property type="match status" value="1"/>
</dbReference>
<feature type="region of interest" description="Disordered" evidence="1">
    <location>
        <begin position="240"/>
        <end position="278"/>
    </location>
</feature>
<feature type="compositionally biased region" description="Polar residues" evidence="1">
    <location>
        <begin position="879"/>
        <end position="894"/>
    </location>
</feature>
<comment type="caution">
    <text evidence="3">The sequence shown here is derived from an EMBL/GenBank/DDBJ whole genome shotgun (WGS) entry which is preliminary data.</text>
</comment>
<dbReference type="InterPro" id="IPR012417">
    <property type="entry name" value="CaM-bd_dom_pln"/>
</dbReference>
<feature type="region of interest" description="Disordered" evidence="1">
    <location>
        <begin position="550"/>
        <end position="598"/>
    </location>
</feature>
<evidence type="ECO:0000259" key="2">
    <source>
        <dbReference type="SMART" id="SM01054"/>
    </source>
</evidence>
<feature type="region of interest" description="Disordered" evidence="1">
    <location>
        <begin position="173"/>
        <end position="218"/>
    </location>
</feature>
<feature type="domain" description="Calmodulin-binding" evidence="2">
    <location>
        <begin position="607"/>
        <end position="716"/>
    </location>
</feature>
<feature type="compositionally biased region" description="Basic and acidic residues" evidence="1">
    <location>
        <begin position="566"/>
        <end position="579"/>
    </location>
</feature>
<feature type="domain" description="Calmodulin-binding" evidence="2">
    <location>
        <begin position="1080"/>
        <end position="1194"/>
    </location>
</feature>
<feature type="compositionally biased region" description="Basic and acidic residues" evidence="1">
    <location>
        <begin position="332"/>
        <end position="348"/>
    </location>
</feature>
<feature type="region of interest" description="Disordered" evidence="1">
    <location>
        <begin position="853"/>
        <end position="919"/>
    </location>
</feature>
<dbReference type="PROSITE" id="PS51257">
    <property type="entry name" value="PROKAR_LIPOPROTEIN"/>
    <property type="match status" value="1"/>
</dbReference>
<feature type="region of interest" description="Disordered" evidence="1">
    <location>
        <begin position="1"/>
        <end position="148"/>
    </location>
</feature>
<name>A0AAD6JP11_9ROSI</name>
<evidence type="ECO:0000256" key="1">
    <source>
        <dbReference type="SAM" id="MobiDB-lite"/>
    </source>
</evidence>
<feature type="compositionally biased region" description="Low complexity" evidence="1">
    <location>
        <begin position="59"/>
        <end position="71"/>
    </location>
</feature>
<gene>
    <name evidence="3" type="ORF">OIU84_011601</name>
</gene>
<feature type="region of interest" description="Disordered" evidence="1">
    <location>
        <begin position="1029"/>
        <end position="1058"/>
    </location>
</feature>
<feature type="compositionally biased region" description="Polar residues" evidence="1">
    <location>
        <begin position="240"/>
        <end position="256"/>
    </location>
</feature>
<organism evidence="3 4">
    <name type="scientific">Salix udensis</name>
    <dbReference type="NCBI Taxonomy" id="889485"/>
    <lineage>
        <taxon>Eukaryota</taxon>
        <taxon>Viridiplantae</taxon>
        <taxon>Streptophyta</taxon>
        <taxon>Embryophyta</taxon>
        <taxon>Tracheophyta</taxon>
        <taxon>Spermatophyta</taxon>
        <taxon>Magnoliopsida</taxon>
        <taxon>eudicotyledons</taxon>
        <taxon>Gunneridae</taxon>
        <taxon>Pentapetalae</taxon>
        <taxon>rosids</taxon>
        <taxon>fabids</taxon>
        <taxon>Malpighiales</taxon>
        <taxon>Salicaceae</taxon>
        <taxon>Saliceae</taxon>
        <taxon>Salix</taxon>
    </lineage>
</organism>
<dbReference type="AlphaFoldDB" id="A0AAD6JP11"/>
<dbReference type="Pfam" id="PF07839">
    <property type="entry name" value="CaM_binding"/>
    <property type="match status" value="2"/>
</dbReference>
<keyword evidence="4" id="KW-1185">Reference proteome</keyword>
<feature type="compositionally biased region" description="Polar residues" evidence="1">
    <location>
        <begin position="368"/>
        <end position="380"/>
    </location>
</feature>
<feature type="compositionally biased region" description="Polar residues" evidence="1">
    <location>
        <begin position="349"/>
        <end position="359"/>
    </location>
</feature>
<feature type="compositionally biased region" description="Basic and acidic residues" evidence="1">
    <location>
        <begin position="1029"/>
        <end position="1038"/>
    </location>
</feature>
<dbReference type="PANTHER" id="PTHR33923:SF3">
    <property type="entry name" value="CALMODULIN BINDING PROTEIN PICBP"/>
    <property type="match status" value="1"/>
</dbReference>
<dbReference type="InterPro" id="IPR044681">
    <property type="entry name" value="PICBP-like"/>
</dbReference>
<feature type="compositionally biased region" description="Polar residues" evidence="1">
    <location>
        <begin position="201"/>
        <end position="218"/>
    </location>
</feature>
<sequence length="1197" mass="133247">MSSKSSSSSSSSSSCYQKEDISNEAGTELKRKVKKLRSFKLARLPSLKLNTRQPKTQSDDVSVLSSDAASSQHSGRSPNYMRTTTSSNAKKENLQKSARTLARRSSFKPEKSLTRLSSMKFRRPLMSKSSGGTDQKKKMKKSRPVKLADRSSIAFASDADASVDYLEAKNCSDGRNDHFQASPHLESTSISNNEDRKKSSNSKQNLASSGNNSMRIMTRTSTLRPVRIFTKVVSIRTKRSQIPDSSTQKNTCSSAIKDSKFPNHLELQPGGSESEGNSIVKKVGPLERARHSGISKKGTQTSQSAYCGDLAVTETAHDKMAVSSSFGRKAGQRAESKSAHGGDDRDYRNVTSVTENQTLPEEADEGDSQLNTAKAKASTSVADERLNKPLNLNRFVEHIEIDNMVSSASIGKPSQEESAANEEKNQDAVQDYWFLGADSEHDYTVDTGHKNPGDKQKHMGLWNLIYQHMASGVAAEDGTRSHLNKAKEEEEEEEENTLPGTNKSGSFQDFSSSDHSIDEDNHDEHSWKIQQYQRDAIKLVQEAFERILSEIPDHPADDVSATSDTTSDKELAENNHGEYRQLNISTSYDSGRDSMVQEPEEMRLQADNAFQKEKAESSVESKSNQQTPTRWSNLRKILILKRFVKAFEKVRNFSPRKPRYLHVEADPEAEKVHLRHQTMGERKNSEEWMLDHALQQVISTLAPAQKRKLETRTVASDCKVSREGKETIFGITLRKTSSLETRFKHNQDQASDFYKVDELIRGSCSELKEASFKNGCIHLASSPSSSKSTAAELKNEFVAFNLGNGETNSSLKDNEPDFVSHCLVEDTDSKSCDNPLPKSADALRTSSEERVINGETLQEDAKEASTVSASELHDRDFGLNSQKSDINNKNNGTFSVPLKESSEAAGQEDKLLQGSTQLDETEPCCRTDAAHEKHKHMKFWLLIYKQMVSGNATLLEGADNEEQGNGGNKLVEMNKLDNDDVGNQEIKLQQIEAIRLVEEAIDQIPLPEFQEDSPDDQSLACNIIQDQDQEHTEKKAGEGEEPFISSSFESTNESFGETGRTKVEESTTLYQQKQQLNSDNIGAQEKANPAPPAGNKPNMAMQNWSNLKKVILLKRFVKALEKVKKINPREPQFLPLDPASEAGKVCLRHQATYDRKNADEWMLDYTLQQVVAKLTPARKRKVSLLVEAFEAVTPIGS</sequence>
<evidence type="ECO:0000313" key="4">
    <source>
        <dbReference type="Proteomes" id="UP001162972"/>
    </source>
</evidence>